<dbReference type="OrthoDB" id="4364054at2759"/>
<name>B6H9I4_PENRW</name>
<sequence length="276" mass="32325">MRPADELNQPKFVLTLPREKTQDEIEIERSGDIDALQRYRWNVVHQNKYHYANRAVELLRVEQELRSTVQEEQILAEKPETTRIWSIYNDTQAKLQALDKRYWLLERQWWKVRNSFVEGPLIRAFDLWRSHPLWYMHRALVEDCERRGGCCSRSCGCCVNREIGKTRQLGAGHCMVACGCCHRARGFELTEKEKMGFLTDFHIVDDNSVYRQRINRVSIWGLSLDSHVSPFDMIIMPRGCKKVLSKEQMTKGKVEQVEEASALIDDEEKKEAASGY</sequence>
<evidence type="ECO:0000313" key="1">
    <source>
        <dbReference type="EMBL" id="CAP93201.1"/>
    </source>
</evidence>
<dbReference type="BioCyc" id="PCHR:PC16G05310-MONOMER"/>
<evidence type="ECO:0000313" key="2">
    <source>
        <dbReference type="Proteomes" id="UP000000724"/>
    </source>
</evidence>
<dbReference type="GeneID" id="8306074"/>
<organism evidence="1 2">
    <name type="scientific">Penicillium rubens (strain ATCC 28089 / DSM 1075 / NRRL 1951 / Wisconsin 54-1255)</name>
    <name type="common">Penicillium chrysogenum</name>
    <dbReference type="NCBI Taxonomy" id="500485"/>
    <lineage>
        <taxon>Eukaryota</taxon>
        <taxon>Fungi</taxon>
        <taxon>Dikarya</taxon>
        <taxon>Ascomycota</taxon>
        <taxon>Pezizomycotina</taxon>
        <taxon>Eurotiomycetes</taxon>
        <taxon>Eurotiomycetidae</taxon>
        <taxon>Eurotiales</taxon>
        <taxon>Aspergillaceae</taxon>
        <taxon>Penicillium</taxon>
        <taxon>Penicillium chrysogenum species complex</taxon>
    </lineage>
</organism>
<keyword evidence="2" id="KW-1185">Reference proteome</keyword>
<accession>B6H9I4</accession>
<dbReference type="Proteomes" id="UP000000724">
    <property type="component" value="Contig Pc00c16"/>
</dbReference>
<dbReference type="VEuPathDB" id="FungiDB:PCH_Pc16g05310"/>
<gene>
    <name evidence="1" type="ORF">Pc16g05310</name>
    <name evidence="1" type="ORF">PCH_Pc16g05310</name>
</gene>
<dbReference type="EMBL" id="AM920431">
    <property type="protein sequence ID" value="CAP93201.1"/>
    <property type="molecule type" value="Genomic_DNA"/>
</dbReference>
<dbReference type="AlphaFoldDB" id="B6H9I4"/>
<dbReference type="RefSeq" id="XP_002560875.1">
    <property type="nucleotide sequence ID" value="XM_002560829.1"/>
</dbReference>
<dbReference type="HOGENOM" id="CLU_072091_1_0_1"/>
<reference evidence="1 2" key="1">
    <citation type="journal article" date="2008" name="Nat. Biotechnol.">
        <title>Genome sequencing and analysis of the filamentous fungus Penicillium chrysogenum.</title>
        <authorList>
            <person name="van den Berg M.A."/>
            <person name="Albang R."/>
            <person name="Albermann K."/>
            <person name="Badger J.H."/>
            <person name="Daran J.-M."/>
            <person name="Driessen A.J.M."/>
            <person name="Garcia-Estrada C."/>
            <person name="Fedorova N.D."/>
            <person name="Harris D.M."/>
            <person name="Heijne W.H.M."/>
            <person name="Joardar V.S."/>
            <person name="Kiel J.A.K.W."/>
            <person name="Kovalchuk A."/>
            <person name="Martin J.F."/>
            <person name="Nierman W.C."/>
            <person name="Nijland J.G."/>
            <person name="Pronk J.T."/>
            <person name="Roubos J.A."/>
            <person name="van der Klei I.J."/>
            <person name="van Peij N.N.M.E."/>
            <person name="Veenhuis M."/>
            <person name="von Doehren H."/>
            <person name="Wagner C."/>
            <person name="Wortman J.R."/>
            <person name="Bovenberg R.A.L."/>
        </authorList>
    </citation>
    <scope>NUCLEOTIDE SEQUENCE [LARGE SCALE GENOMIC DNA]</scope>
    <source>
        <strain evidence="2">ATCC 28089 / DSM 1075 / NRRL 1951 / Wisconsin 54-1255</strain>
    </source>
</reference>
<protein>
    <submittedName>
        <fullName evidence="1">Pc16g05310 protein</fullName>
    </submittedName>
</protein>
<proteinExistence type="predicted"/>
<dbReference type="KEGG" id="pcs:N7525_011201"/>
<dbReference type="OMA" id="LLEREWW"/>